<keyword evidence="2" id="KW-1185">Reference proteome</keyword>
<sequence>MDGWIGWMDSVCQETWRERERWKPEKKEERSSILPRENVARGSRDEKSGRSVRVTLCAVLAYDSRHAEHANTHTLQGPSDFPCLKRVTDTLPFSSSSLLAHRRARFSSHRHPPPLSLRRLKEKVKVEPLGGMIENTFLAQAFNDPNLLSLPFPVSVPPSISFSTLTRDIHLGIHT</sequence>
<gene>
    <name evidence="1" type="ORF">IE53DRAFT_127567</name>
</gene>
<dbReference type="EMBL" id="KZ820005">
    <property type="protein sequence ID" value="PWN49793.1"/>
    <property type="molecule type" value="Genomic_DNA"/>
</dbReference>
<proteinExistence type="predicted"/>
<dbReference type="Proteomes" id="UP000245626">
    <property type="component" value="Unassembled WGS sequence"/>
</dbReference>
<protein>
    <submittedName>
        <fullName evidence="1">Uncharacterized protein</fullName>
    </submittedName>
</protein>
<name>A0ACD0NVA8_9BASI</name>
<reference evidence="1 2" key="1">
    <citation type="journal article" date="2018" name="Mol. Biol. Evol.">
        <title>Broad Genomic Sampling Reveals a Smut Pathogenic Ancestry of the Fungal Clade Ustilaginomycotina.</title>
        <authorList>
            <person name="Kijpornyongpan T."/>
            <person name="Mondo S.J."/>
            <person name="Barry K."/>
            <person name="Sandor L."/>
            <person name="Lee J."/>
            <person name="Lipzen A."/>
            <person name="Pangilinan J."/>
            <person name="LaButti K."/>
            <person name="Hainaut M."/>
            <person name="Henrissat B."/>
            <person name="Grigoriev I.V."/>
            <person name="Spatafora J.W."/>
            <person name="Aime M.C."/>
        </authorList>
    </citation>
    <scope>NUCLEOTIDE SEQUENCE [LARGE SCALE GENOMIC DNA]</scope>
    <source>
        <strain evidence="1 2">SA 807</strain>
    </source>
</reference>
<organism evidence="1 2">
    <name type="scientific">Violaceomyces palustris</name>
    <dbReference type="NCBI Taxonomy" id="1673888"/>
    <lineage>
        <taxon>Eukaryota</taxon>
        <taxon>Fungi</taxon>
        <taxon>Dikarya</taxon>
        <taxon>Basidiomycota</taxon>
        <taxon>Ustilaginomycotina</taxon>
        <taxon>Ustilaginomycetes</taxon>
        <taxon>Violaceomycetales</taxon>
        <taxon>Violaceomycetaceae</taxon>
        <taxon>Violaceomyces</taxon>
    </lineage>
</organism>
<evidence type="ECO:0000313" key="1">
    <source>
        <dbReference type="EMBL" id="PWN49793.1"/>
    </source>
</evidence>
<accession>A0ACD0NVA8</accession>
<evidence type="ECO:0000313" key="2">
    <source>
        <dbReference type="Proteomes" id="UP000245626"/>
    </source>
</evidence>